<name>A0A4Q0T5D6_9BACT</name>
<evidence type="ECO:0000313" key="2">
    <source>
        <dbReference type="EMBL" id="RXH58933.1"/>
    </source>
</evidence>
<comment type="caution">
    <text evidence="2">The sequence shown here is derived from an EMBL/GenBank/DDBJ whole genome shotgun (WGS) entry which is preliminary data.</text>
</comment>
<feature type="chain" id="PRO_5020772890" evidence="1">
    <location>
        <begin position="20"/>
        <end position="171"/>
    </location>
</feature>
<evidence type="ECO:0000256" key="1">
    <source>
        <dbReference type="SAM" id="SignalP"/>
    </source>
</evidence>
<reference evidence="3" key="2">
    <citation type="submission" date="2019-02" db="EMBL/GenBank/DDBJ databases">
        <title>Granulicella sibirica sp. nov., a psychrotolerant acidobacterium isolated from an organic soil layer in forested tundra, West Siberia.</title>
        <authorList>
            <person name="Oshkin I.Y."/>
            <person name="Kulichevskaya I.S."/>
            <person name="Rijpstra W.I.C."/>
            <person name="Sinninghe Damste J.S."/>
            <person name="Rakitin A.L."/>
            <person name="Ravin N.V."/>
            <person name="Dedysh S.N."/>
        </authorList>
    </citation>
    <scope>NUCLEOTIDE SEQUENCE [LARGE SCALE GENOMIC DNA]</scope>
    <source>
        <strain evidence="3">AF10</strain>
    </source>
</reference>
<dbReference type="Proteomes" id="UP000289437">
    <property type="component" value="Unassembled WGS sequence"/>
</dbReference>
<dbReference type="AlphaFoldDB" id="A0A4Q0T5D6"/>
<keyword evidence="1" id="KW-0732">Signal</keyword>
<sequence>MRLWIICLLAFCLPHLALSAQPKPTWRAATPAELEAFLPARAPVEKERIETELRTATGITDDHGHTIAAVVLITAGYAADGKYSHYLLTQSPLHLGTEITLPAGAYVLGWSRGPDGLLVHIFDAATGAERGNVAAHASKQPIRIESFKIWPPADRPTIQIGRFLLPYTLEP</sequence>
<protein>
    <submittedName>
        <fullName evidence="2">Uncharacterized protein</fullName>
    </submittedName>
</protein>
<reference evidence="2 3" key="1">
    <citation type="submission" date="2018-11" db="EMBL/GenBank/DDBJ databases">
        <authorList>
            <person name="Mardanov A.V."/>
            <person name="Ravin N.V."/>
            <person name="Dedysh S.N."/>
        </authorList>
    </citation>
    <scope>NUCLEOTIDE SEQUENCE [LARGE SCALE GENOMIC DNA]</scope>
    <source>
        <strain evidence="2 3">AF10</strain>
    </source>
</reference>
<proteinExistence type="predicted"/>
<dbReference type="EMBL" id="RDSM01000001">
    <property type="protein sequence ID" value="RXH58933.1"/>
    <property type="molecule type" value="Genomic_DNA"/>
</dbReference>
<evidence type="ECO:0000313" key="3">
    <source>
        <dbReference type="Proteomes" id="UP000289437"/>
    </source>
</evidence>
<gene>
    <name evidence="2" type="ORF">GRAN_2243</name>
</gene>
<dbReference type="RefSeq" id="WP_241654458.1">
    <property type="nucleotide sequence ID" value="NZ_RDSM01000001.1"/>
</dbReference>
<keyword evidence="3" id="KW-1185">Reference proteome</keyword>
<accession>A0A4Q0T5D6</accession>
<feature type="signal peptide" evidence="1">
    <location>
        <begin position="1"/>
        <end position="19"/>
    </location>
</feature>
<organism evidence="2 3">
    <name type="scientific">Granulicella sibirica</name>
    <dbReference type="NCBI Taxonomy" id="2479048"/>
    <lineage>
        <taxon>Bacteria</taxon>
        <taxon>Pseudomonadati</taxon>
        <taxon>Acidobacteriota</taxon>
        <taxon>Terriglobia</taxon>
        <taxon>Terriglobales</taxon>
        <taxon>Acidobacteriaceae</taxon>
        <taxon>Granulicella</taxon>
    </lineage>
</organism>